<evidence type="ECO:0000313" key="11">
    <source>
        <dbReference type="EMBL" id="SFU29089.1"/>
    </source>
</evidence>
<dbReference type="InterPro" id="IPR025824">
    <property type="entry name" value="OB-fold_nuc-bd_dom"/>
</dbReference>
<comment type="subcellular location">
    <subcellularLocation>
        <location evidence="5 6">Cytoplasm</location>
    </subcellularLocation>
</comment>
<evidence type="ECO:0000256" key="2">
    <source>
        <dbReference type="ARBA" id="ARBA00022722"/>
    </source>
</evidence>
<feature type="compositionally biased region" description="Low complexity" evidence="8">
    <location>
        <begin position="383"/>
        <end position="397"/>
    </location>
</feature>
<comment type="subunit">
    <text evidence="5">Heterooligomer composed of large and small subunits.</text>
</comment>
<dbReference type="InterPro" id="IPR003753">
    <property type="entry name" value="Exonuc_VII_L"/>
</dbReference>
<evidence type="ECO:0000256" key="1">
    <source>
        <dbReference type="ARBA" id="ARBA00022490"/>
    </source>
</evidence>
<dbReference type="Pfam" id="PF13742">
    <property type="entry name" value="tRNA_anti_2"/>
    <property type="match status" value="1"/>
</dbReference>
<proteinExistence type="inferred from homology"/>
<keyword evidence="1 5" id="KW-0963">Cytoplasm</keyword>
<evidence type="ECO:0000256" key="8">
    <source>
        <dbReference type="SAM" id="MobiDB-lite"/>
    </source>
</evidence>
<feature type="domain" description="OB-fold nucleic acid binding" evidence="10">
    <location>
        <begin position="6"/>
        <end position="100"/>
    </location>
</feature>
<dbReference type="STRING" id="155865.SAMN05216515_102119"/>
<evidence type="ECO:0000256" key="7">
    <source>
        <dbReference type="SAM" id="Coils"/>
    </source>
</evidence>
<dbReference type="GO" id="GO:0005737">
    <property type="term" value="C:cytoplasm"/>
    <property type="evidence" value="ECO:0007669"/>
    <property type="project" value="UniProtKB-SubCell"/>
</dbReference>
<evidence type="ECO:0000259" key="10">
    <source>
        <dbReference type="Pfam" id="PF13742"/>
    </source>
</evidence>
<keyword evidence="7" id="KW-0175">Coiled coil</keyword>
<dbReference type="GO" id="GO:0009318">
    <property type="term" value="C:exodeoxyribonuclease VII complex"/>
    <property type="evidence" value="ECO:0007669"/>
    <property type="project" value="UniProtKB-UniRule"/>
</dbReference>
<evidence type="ECO:0000256" key="4">
    <source>
        <dbReference type="ARBA" id="ARBA00022839"/>
    </source>
</evidence>
<dbReference type="CDD" id="cd04489">
    <property type="entry name" value="ExoVII_LU_OBF"/>
    <property type="match status" value="1"/>
</dbReference>
<dbReference type="GO" id="GO:0003676">
    <property type="term" value="F:nucleic acid binding"/>
    <property type="evidence" value="ECO:0007669"/>
    <property type="project" value="InterPro"/>
</dbReference>
<keyword evidence="4 5" id="KW-0269">Exonuclease</keyword>
<dbReference type="InterPro" id="IPR020579">
    <property type="entry name" value="Exonuc_VII_lsu_C"/>
</dbReference>
<dbReference type="EMBL" id="FPBT01000001">
    <property type="protein sequence ID" value="SFU29089.1"/>
    <property type="molecule type" value="Genomic_DNA"/>
</dbReference>
<feature type="compositionally biased region" description="Basic and acidic residues" evidence="8">
    <location>
        <begin position="398"/>
        <end position="407"/>
    </location>
</feature>
<feature type="domain" description="Exonuclease VII large subunit C-terminal" evidence="9">
    <location>
        <begin position="124"/>
        <end position="324"/>
    </location>
</feature>
<comment type="similarity">
    <text evidence="5 6">Belongs to the XseA family.</text>
</comment>
<comment type="catalytic activity">
    <reaction evidence="5 6">
        <text>Exonucleolytic cleavage in either 5'- to 3'- or 3'- to 5'-direction to yield nucleoside 5'-phosphates.</text>
        <dbReference type="EC" id="3.1.11.6"/>
    </reaction>
</comment>
<dbReference type="GO" id="GO:0006308">
    <property type="term" value="P:DNA catabolic process"/>
    <property type="evidence" value="ECO:0007669"/>
    <property type="project" value="UniProtKB-UniRule"/>
</dbReference>
<dbReference type="RefSeq" id="WP_090469231.1">
    <property type="nucleotide sequence ID" value="NZ_FOWF01000002.1"/>
</dbReference>
<evidence type="ECO:0000256" key="6">
    <source>
        <dbReference type="RuleBase" id="RU004355"/>
    </source>
</evidence>
<gene>
    <name evidence="5" type="primary">xseA</name>
    <name evidence="11" type="ORF">SAMN05216508_101118</name>
</gene>
<dbReference type="PANTHER" id="PTHR30008:SF0">
    <property type="entry name" value="EXODEOXYRIBONUCLEASE 7 LARGE SUBUNIT"/>
    <property type="match status" value="1"/>
</dbReference>
<feature type="coiled-coil region" evidence="7">
    <location>
        <begin position="266"/>
        <end position="323"/>
    </location>
</feature>
<reference evidence="11 12" key="1">
    <citation type="submission" date="2016-10" db="EMBL/GenBank/DDBJ databases">
        <authorList>
            <person name="de Groot N.N."/>
        </authorList>
    </citation>
    <scope>NUCLEOTIDE SEQUENCE [LARGE SCALE GENOMIC DNA]</scope>
    <source>
        <strain evidence="11 12">KHGC13</strain>
    </source>
</reference>
<comment type="function">
    <text evidence="5">Bidirectionally degrades single-stranded DNA into large acid-insoluble oligonucleotides, which are then degraded further into small acid-soluble oligonucleotides.</text>
</comment>
<dbReference type="GO" id="GO:0008855">
    <property type="term" value="F:exodeoxyribonuclease VII activity"/>
    <property type="evidence" value="ECO:0007669"/>
    <property type="project" value="UniProtKB-UniRule"/>
</dbReference>
<protein>
    <recommendedName>
        <fullName evidence="5">Exodeoxyribonuclease 7 large subunit</fullName>
        <ecNumber evidence="5">3.1.11.6</ecNumber>
    </recommendedName>
    <alternativeName>
        <fullName evidence="5">Exodeoxyribonuclease VII large subunit</fullName>
        <shortName evidence="5">Exonuclease VII large subunit</shortName>
    </alternativeName>
</protein>
<dbReference type="PANTHER" id="PTHR30008">
    <property type="entry name" value="EXODEOXYRIBONUCLEASE 7 LARGE SUBUNIT"/>
    <property type="match status" value="1"/>
</dbReference>
<dbReference type="OrthoDB" id="9802795at2"/>
<keyword evidence="12" id="KW-1185">Reference proteome</keyword>
<evidence type="ECO:0000256" key="5">
    <source>
        <dbReference type="HAMAP-Rule" id="MF_00378"/>
    </source>
</evidence>
<feature type="region of interest" description="Disordered" evidence="8">
    <location>
        <begin position="383"/>
        <end position="407"/>
    </location>
</feature>
<dbReference type="Pfam" id="PF02601">
    <property type="entry name" value="Exonuc_VII_L"/>
    <property type="match status" value="1"/>
</dbReference>
<keyword evidence="2 5" id="KW-0540">Nuclease</keyword>
<organism evidence="11 12">
    <name type="scientific">Eubacterium pyruvativorans</name>
    <dbReference type="NCBI Taxonomy" id="155865"/>
    <lineage>
        <taxon>Bacteria</taxon>
        <taxon>Bacillati</taxon>
        <taxon>Bacillota</taxon>
        <taxon>Clostridia</taxon>
        <taxon>Eubacteriales</taxon>
        <taxon>Eubacteriaceae</taxon>
        <taxon>Eubacterium</taxon>
    </lineage>
</organism>
<evidence type="ECO:0000313" key="12">
    <source>
        <dbReference type="Proteomes" id="UP000198817"/>
    </source>
</evidence>
<keyword evidence="3 5" id="KW-0378">Hydrolase</keyword>
<evidence type="ECO:0000259" key="9">
    <source>
        <dbReference type="Pfam" id="PF02601"/>
    </source>
</evidence>
<dbReference type="AlphaFoldDB" id="A0A1I7EYW0"/>
<dbReference type="EC" id="3.1.11.6" evidence="5"/>
<dbReference type="Proteomes" id="UP000198817">
    <property type="component" value="Unassembled WGS sequence"/>
</dbReference>
<evidence type="ECO:0000256" key="3">
    <source>
        <dbReference type="ARBA" id="ARBA00022801"/>
    </source>
</evidence>
<name>A0A1I7EYW0_9FIRM</name>
<dbReference type="HAMAP" id="MF_00378">
    <property type="entry name" value="Exonuc_7_L"/>
    <property type="match status" value="1"/>
</dbReference>
<dbReference type="NCBIfam" id="TIGR00237">
    <property type="entry name" value="xseA"/>
    <property type="match status" value="1"/>
</dbReference>
<accession>A0A1I7EYW0</accession>
<sequence>MPLKPISVSQLNEYISRVLVTDPLLGNVTVKGETSGVKYHQSGHVYFSLVDARARVNCFLNRELAADLRFRVADGMEVTIVGSVSVYQKGGSYSLYVRSLETEGAGSLQLAFEEMKQKLSAEGLFDPAKKKPLPFFPDHIGIVTSETGAAIRDMMKNIKPRNNHVSVTVFPVLVQGDAAAGQIARAIRTANEKFPYLDVLIVGRGGGSPEDLWAFNEEVVARAIYGSEIPVISAVGHEIDFTISDMAADVRAETPTKAAVIAVPDLDQLEEELEKRRSLIERQLDNGVMFQELRIDNLIRSMRSALENRIDRRQKDVEKLRMQLELNDPRKILENGYSILEDEAGRVMTDAGELQAGGIYRVRLARGSAEMKALRIDLPEALEQAAEAAPGSAGQPESRSEQERNNE</sequence>